<organism evidence="3 4">
    <name type="scientific">Zwartia hollandica</name>
    <dbReference type="NCBI Taxonomy" id="324606"/>
    <lineage>
        <taxon>Bacteria</taxon>
        <taxon>Pseudomonadati</taxon>
        <taxon>Pseudomonadota</taxon>
        <taxon>Betaproteobacteria</taxon>
        <taxon>Burkholderiales</taxon>
        <taxon>Alcaligenaceae</taxon>
        <taxon>Zwartia</taxon>
    </lineage>
</organism>
<dbReference type="PANTHER" id="PTHR42928:SF5">
    <property type="entry name" value="BLR1237 PROTEIN"/>
    <property type="match status" value="1"/>
</dbReference>
<comment type="caution">
    <text evidence="3">The sequence shown here is derived from an EMBL/GenBank/DDBJ whole genome shotgun (WGS) entry which is preliminary data.</text>
</comment>
<dbReference type="InterPro" id="IPR042100">
    <property type="entry name" value="Bug_dom1"/>
</dbReference>
<dbReference type="CDD" id="cd07012">
    <property type="entry name" value="PBP2_Bug_TTT"/>
    <property type="match status" value="1"/>
</dbReference>
<dbReference type="EMBL" id="JAHXRI010000006">
    <property type="protein sequence ID" value="MBZ1350511.1"/>
    <property type="molecule type" value="Genomic_DNA"/>
</dbReference>
<dbReference type="Gene3D" id="3.40.190.10">
    <property type="entry name" value="Periplasmic binding protein-like II"/>
    <property type="match status" value="1"/>
</dbReference>
<reference evidence="3" key="1">
    <citation type="submission" date="2021-07" db="EMBL/GenBank/DDBJ databases">
        <title>New genus and species of the family Alcaligenaceae.</title>
        <authorList>
            <person name="Hahn M.W."/>
        </authorList>
    </citation>
    <scope>NUCLEOTIDE SEQUENCE</scope>
    <source>
        <strain evidence="3">LF4-65</strain>
    </source>
</reference>
<dbReference type="AlphaFoldDB" id="A0A953T4H2"/>
<evidence type="ECO:0000313" key="3">
    <source>
        <dbReference type="EMBL" id="MBZ1350511.1"/>
    </source>
</evidence>
<gene>
    <name evidence="3" type="ORF">KZZ10_07610</name>
</gene>
<evidence type="ECO:0000256" key="1">
    <source>
        <dbReference type="ARBA" id="ARBA00006987"/>
    </source>
</evidence>
<dbReference type="Gene3D" id="3.40.190.150">
    <property type="entry name" value="Bordetella uptake gene, domain 1"/>
    <property type="match status" value="1"/>
</dbReference>
<protein>
    <submittedName>
        <fullName evidence="3">Tripartite tricarboxylate transporter substrate binding protein</fullName>
    </submittedName>
</protein>
<dbReference type="PANTHER" id="PTHR42928">
    <property type="entry name" value="TRICARBOXYLATE-BINDING PROTEIN"/>
    <property type="match status" value="1"/>
</dbReference>
<dbReference type="Pfam" id="PF03401">
    <property type="entry name" value="TctC"/>
    <property type="match status" value="1"/>
</dbReference>
<proteinExistence type="inferred from homology"/>
<sequence length="329" mass="35379">MNTTVLRVFVASLFVSISLSTQAQGSNTAYPSGSVKLVVPYTPGGITDVVGRALANRLEQTWGKPVIVENKPGASEAVGASYVTKSKPDGLTLFMGSDAAFLVNGLLKKSLTYNPEKDFEPIIRIAEGFAFLVVRPGVQARTLKELLSLAQQNPGQVTFGSEAVGSPSEFRMRILGGLTGGYKMNHIPYNGMNPIIADMLGGRVDSAWLPPHLAKPQIEAKALIPIATNGSKRNWMFPEVPTMVEQGLEGGDLSFKMMLAAPAGTPKAIIDKIARDVEAILKDPEFDKKSIHSNGYTVLGGTSKDFQDYLNNTRPVLTRIVKEAGFTPQ</sequence>
<dbReference type="SUPFAM" id="SSF53850">
    <property type="entry name" value="Periplasmic binding protein-like II"/>
    <property type="match status" value="1"/>
</dbReference>
<dbReference type="Proteomes" id="UP000739565">
    <property type="component" value="Unassembled WGS sequence"/>
</dbReference>
<feature type="signal peptide" evidence="2">
    <location>
        <begin position="1"/>
        <end position="23"/>
    </location>
</feature>
<dbReference type="InterPro" id="IPR005064">
    <property type="entry name" value="BUG"/>
</dbReference>
<evidence type="ECO:0000256" key="2">
    <source>
        <dbReference type="SAM" id="SignalP"/>
    </source>
</evidence>
<feature type="chain" id="PRO_5037959131" evidence="2">
    <location>
        <begin position="24"/>
        <end position="329"/>
    </location>
</feature>
<dbReference type="PIRSF" id="PIRSF017082">
    <property type="entry name" value="YflP"/>
    <property type="match status" value="1"/>
</dbReference>
<comment type="similarity">
    <text evidence="1">Belongs to the UPF0065 (bug) family.</text>
</comment>
<keyword evidence="4" id="KW-1185">Reference proteome</keyword>
<accession>A0A953T4H2</accession>
<evidence type="ECO:0000313" key="4">
    <source>
        <dbReference type="Proteomes" id="UP000739565"/>
    </source>
</evidence>
<keyword evidence="2" id="KW-0732">Signal</keyword>
<dbReference type="RefSeq" id="WP_259660887.1">
    <property type="nucleotide sequence ID" value="NZ_JAHXRI010000006.1"/>
</dbReference>
<name>A0A953T4H2_9BURK</name>